<organism evidence="2 3">
    <name type="scientific">Hermanssonia centrifuga</name>
    <dbReference type="NCBI Taxonomy" id="98765"/>
    <lineage>
        <taxon>Eukaryota</taxon>
        <taxon>Fungi</taxon>
        <taxon>Dikarya</taxon>
        <taxon>Basidiomycota</taxon>
        <taxon>Agaricomycotina</taxon>
        <taxon>Agaricomycetes</taxon>
        <taxon>Polyporales</taxon>
        <taxon>Meruliaceae</taxon>
        <taxon>Hermanssonia</taxon>
    </lineage>
</organism>
<evidence type="ECO:0000313" key="2">
    <source>
        <dbReference type="EMBL" id="PSS37107.1"/>
    </source>
</evidence>
<dbReference type="InterPro" id="IPR011320">
    <property type="entry name" value="RNase_H1_N"/>
</dbReference>
<proteinExistence type="predicted"/>
<comment type="caution">
    <text evidence="2">The sequence shown here is derived from an EMBL/GenBank/DDBJ whole genome shotgun (WGS) entry which is preliminary data.</text>
</comment>
<keyword evidence="3" id="KW-1185">Reference proteome</keyword>
<sequence>MPKAKKTKYYAVRRGFGGPRVYDTWEEVKRAQFNSTGCLKVAHNHTYRFRQRQQ</sequence>
<dbReference type="AlphaFoldDB" id="A0A2R6S495"/>
<gene>
    <name evidence="2" type="ORF">PHLCEN_2v980</name>
</gene>
<dbReference type="EMBL" id="MLYV02000081">
    <property type="protein sequence ID" value="PSS37107.1"/>
    <property type="molecule type" value="Genomic_DNA"/>
</dbReference>
<dbReference type="InterPro" id="IPR037056">
    <property type="entry name" value="RNase_H1_N_sf"/>
</dbReference>
<dbReference type="Gene3D" id="3.40.970.10">
    <property type="entry name" value="Ribonuclease H1, N-terminal domain"/>
    <property type="match status" value="1"/>
</dbReference>
<dbReference type="Proteomes" id="UP000186601">
    <property type="component" value="Unassembled WGS sequence"/>
</dbReference>
<accession>A0A2R6S495</accession>
<protein>
    <recommendedName>
        <fullName evidence="1">Ribonuclease H1 N-terminal domain-containing protein</fullName>
    </recommendedName>
</protein>
<feature type="domain" description="Ribonuclease H1 N-terminal" evidence="1">
    <location>
        <begin position="8"/>
        <end position="31"/>
    </location>
</feature>
<dbReference type="Pfam" id="PF01693">
    <property type="entry name" value="Cauli_VI"/>
    <property type="match status" value="1"/>
</dbReference>
<reference evidence="2 3" key="1">
    <citation type="submission" date="2018-02" db="EMBL/GenBank/DDBJ databases">
        <title>Genome sequence of the basidiomycete white-rot fungus Phlebia centrifuga.</title>
        <authorList>
            <person name="Granchi Z."/>
            <person name="Peng M."/>
            <person name="de Vries R.P."/>
            <person name="Hilden K."/>
            <person name="Makela M.R."/>
            <person name="Grigoriev I."/>
            <person name="Riley R."/>
        </authorList>
    </citation>
    <scope>NUCLEOTIDE SEQUENCE [LARGE SCALE GENOMIC DNA]</scope>
    <source>
        <strain evidence="2 3">FBCC195</strain>
    </source>
</reference>
<dbReference type="OrthoDB" id="2801505at2759"/>
<evidence type="ECO:0000313" key="3">
    <source>
        <dbReference type="Proteomes" id="UP000186601"/>
    </source>
</evidence>
<name>A0A2R6S495_9APHY</name>
<evidence type="ECO:0000259" key="1">
    <source>
        <dbReference type="Pfam" id="PF01693"/>
    </source>
</evidence>